<dbReference type="NCBIfam" id="TIGR02532">
    <property type="entry name" value="IV_pilin_GFxxxE"/>
    <property type="match status" value="1"/>
</dbReference>
<evidence type="ECO:0000256" key="2">
    <source>
        <dbReference type="SAM" id="Phobius"/>
    </source>
</evidence>
<dbReference type="PROSITE" id="PS00409">
    <property type="entry name" value="PROKAR_NTER_METHYL"/>
    <property type="match status" value="1"/>
</dbReference>
<dbReference type="PRINTS" id="PR00813">
    <property type="entry name" value="BCTERIALGSPG"/>
</dbReference>
<keyword evidence="4" id="KW-1185">Reference proteome</keyword>
<keyword evidence="1" id="KW-0488">Methylation</keyword>
<keyword evidence="2" id="KW-1133">Transmembrane helix</keyword>
<dbReference type="Pfam" id="PF07963">
    <property type="entry name" value="N_methyl"/>
    <property type="match status" value="1"/>
</dbReference>
<gene>
    <name evidence="3" type="primary">pilE1</name>
    <name evidence="3" type="ORF">Tsedi_01504</name>
</gene>
<dbReference type="Proteomes" id="UP000320225">
    <property type="component" value="Unassembled WGS sequence"/>
</dbReference>
<dbReference type="InterPro" id="IPR000983">
    <property type="entry name" value="Bac_GSPG_pilin"/>
</dbReference>
<dbReference type="GO" id="GO:0015627">
    <property type="term" value="C:type II protein secretion system complex"/>
    <property type="evidence" value="ECO:0007669"/>
    <property type="project" value="InterPro"/>
</dbReference>
<dbReference type="PANTHER" id="PTHR30093:SF47">
    <property type="entry name" value="TYPE IV PILUS NON-CORE MINOR PILIN PILE"/>
    <property type="match status" value="1"/>
</dbReference>
<evidence type="ECO:0000256" key="1">
    <source>
        <dbReference type="ARBA" id="ARBA00022481"/>
    </source>
</evidence>
<dbReference type="PANTHER" id="PTHR30093">
    <property type="entry name" value="GENERAL SECRETION PATHWAY PROTEIN G"/>
    <property type="match status" value="1"/>
</dbReference>
<dbReference type="EMBL" id="VJND01000008">
    <property type="protein sequence ID" value="TSE25257.1"/>
    <property type="molecule type" value="Genomic_DNA"/>
</dbReference>
<accession>A0A554WNW0</accession>
<evidence type="ECO:0000313" key="3">
    <source>
        <dbReference type="EMBL" id="TSE25257.1"/>
    </source>
</evidence>
<dbReference type="AlphaFoldDB" id="A0A554WNW0"/>
<proteinExistence type="predicted"/>
<name>A0A554WNW0_9BURK</name>
<reference evidence="3 4" key="1">
    <citation type="submission" date="2019-07" db="EMBL/GenBank/DDBJ databases">
        <title>Tepidimonas sediminis YIM 72259 draft genome.</title>
        <authorList>
            <person name="Da Costa M.S."/>
            <person name="Froufe H.J.C."/>
            <person name="Egas C."/>
            <person name="Albuquerque L."/>
        </authorList>
    </citation>
    <scope>NUCLEOTIDE SEQUENCE [LARGE SCALE GENOMIC DNA]</scope>
    <source>
        <strain evidence="3 4">YIM 72259</strain>
    </source>
</reference>
<keyword evidence="2" id="KW-0812">Transmembrane</keyword>
<dbReference type="InterPro" id="IPR012902">
    <property type="entry name" value="N_methyl_site"/>
</dbReference>
<organism evidence="3 4">
    <name type="scientific">Tepidimonas sediminis</name>
    <dbReference type="NCBI Taxonomy" id="2588941"/>
    <lineage>
        <taxon>Bacteria</taxon>
        <taxon>Pseudomonadati</taxon>
        <taxon>Pseudomonadota</taxon>
        <taxon>Betaproteobacteria</taxon>
        <taxon>Burkholderiales</taxon>
        <taxon>Tepidimonas</taxon>
    </lineage>
</organism>
<dbReference type="Gene3D" id="3.30.700.10">
    <property type="entry name" value="Glycoprotein, Type 4 Pilin"/>
    <property type="match status" value="1"/>
</dbReference>
<sequence>MVAEMLKCSPVPPLAGGPARARGFTLIELMIVVAIIGILAAIAYPSYTRYVREARRADAVAAITRVQLAQERYRANNPTYADDLDKLSLPSISTDGYYDISLPSASATGYVVTATAKSGTSQAADTGCLSMSVTVNGAAATYEPPACWKR</sequence>
<dbReference type="GO" id="GO:0043683">
    <property type="term" value="P:type IV pilus assembly"/>
    <property type="evidence" value="ECO:0007669"/>
    <property type="project" value="InterPro"/>
</dbReference>
<feature type="transmembrane region" description="Helical" evidence="2">
    <location>
        <begin position="24"/>
        <end position="47"/>
    </location>
</feature>
<comment type="caution">
    <text evidence="3">The sequence shown here is derived from an EMBL/GenBank/DDBJ whole genome shotgun (WGS) entry which is preliminary data.</text>
</comment>
<protein>
    <submittedName>
        <fullName evidence="3">Fimbrial protein</fullName>
    </submittedName>
</protein>
<dbReference type="RefSeq" id="WP_281280122.1">
    <property type="nucleotide sequence ID" value="NZ_VJND01000008.1"/>
</dbReference>
<keyword evidence="2" id="KW-0472">Membrane</keyword>
<dbReference type="InterPro" id="IPR045584">
    <property type="entry name" value="Pilin-like"/>
</dbReference>
<dbReference type="Pfam" id="PF16732">
    <property type="entry name" value="ComP_DUS"/>
    <property type="match status" value="1"/>
</dbReference>
<dbReference type="GO" id="GO:0015628">
    <property type="term" value="P:protein secretion by the type II secretion system"/>
    <property type="evidence" value="ECO:0007669"/>
    <property type="project" value="InterPro"/>
</dbReference>
<dbReference type="SUPFAM" id="SSF54523">
    <property type="entry name" value="Pili subunits"/>
    <property type="match status" value="1"/>
</dbReference>
<evidence type="ECO:0000313" key="4">
    <source>
        <dbReference type="Proteomes" id="UP000320225"/>
    </source>
</evidence>
<dbReference type="InterPro" id="IPR031982">
    <property type="entry name" value="PilE-like"/>
</dbReference>